<evidence type="ECO:0000256" key="4">
    <source>
        <dbReference type="ARBA" id="ARBA00023163"/>
    </source>
</evidence>
<sequence>MPDLEYLLSRIALRDRDCFRELYRFTSAKLFGVSLRILGNKSEAEDALQDIYIKVWQRAGSFQSGMSQPMTWLITIARNHCIDMIRARKPLTDDLDQAETLPDKDKTPEEAAINSSEGARISHCLDQLEQDRARAVRLAYVDGENYKDLAQRFAVPLNTMRTWLRRSLLQLRECLGQ</sequence>
<dbReference type="GO" id="GO:0003677">
    <property type="term" value="F:DNA binding"/>
    <property type="evidence" value="ECO:0007669"/>
    <property type="project" value="InterPro"/>
</dbReference>
<dbReference type="Proteomes" id="UP000596977">
    <property type="component" value="Unassembled WGS sequence"/>
</dbReference>
<dbReference type="PANTHER" id="PTHR43133:SF62">
    <property type="entry name" value="RNA POLYMERASE SIGMA FACTOR SIGZ"/>
    <property type="match status" value="1"/>
</dbReference>
<evidence type="ECO:0000256" key="3">
    <source>
        <dbReference type="ARBA" id="ARBA00023082"/>
    </source>
</evidence>
<dbReference type="InterPro" id="IPR013324">
    <property type="entry name" value="RNA_pol_sigma_r3/r4-like"/>
</dbReference>
<evidence type="ECO:0000259" key="6">
    <source>
        <dbReference type="Pfam" id="PF08281"/>
    </source>
</evidence>
<reference evidence="7 8" key="1">
    <citation type="journal article" date="2014" name="Int. J. Syst. Evol. Microbiol.">
        <title>Complete genome sequence of Corynebacterium casei LMG S-19264T (=DSM 44701T), isolated from a smear-ripened cheese.</title>
        <authorList>
            <consortium name="US DOE Joint Genome Institute (JGI-PGF)"/>
            <person name="Walter F."/>
            <person name="Albersmeier A."/>
            <person name="Kalinowski J."/>
            <person name="Ruckert C."/>
        </authorList>
    </citation>
    <scope>NUCLEOTIDE SEQUENCE [LARGE SCALE GENOMIC DNA]</scope>
    <source>
        <strain evidence="7 8">CGMCC 1.15896</strain>
    </source>
</reference>
<keyword evidence="2" id="KW-0805">Transcription regulation</keyword>
<feature type="domain" description="RNA polymerase sigma-70 region 2" evidence="5">
    <location>
        <begin position="28"/>
        <end position="89"/>
    </location>
</feature>
<proteinExistence type="inferred from homology"/>
<keyword evidence="7" id="KW-0240">DNA-directed RNA polymerase</keyword>
<dbReference type="PANTHER" id="PTHR43133">
    <property type="entry name" value="RNA POLYMERASE ECF-TYPE SIGMA FACTO"/>
    <property type="match status" value="1"/>
</dbReference>
<comment type="similarity">
    <text evidence="1">Belongs to the sigma-70 factor family. ECF subfamily.</text>
</comment>
<dbReference type="GO" id="GO:0016987">
    <property type="term" value="F:sigma factor activity"/>
    <property type="evidence" value="ECO:0007669"/>
    <property type="project" value="UniProtKB-KW"/>
</dbReference>
<name>A0A916R6V8_9HYPH</name>
<dbReference type="Pfam" id="PF08281">
    <property type="entry name" value="Sigma70_r4_2"/>
    <property type="match status" value="1"/>
</dbReference>
<dbReference type="Gene3D" id="1.10.10.10">
    <property type="entry name" value="Winged helix-like DNA-binding domain superfamily/Winged helix DNA-binding domain"/>
    <property type="match status" value="1"/>
</dbReference>
<dbReference type="Gene3D" id="1.10.1740.10">
    <property type="match status" value="1"/>
</dbReference>
<dbReference type="SUPFAM" id="SSF88659">
    <property type="entry name" value="Sigma3 and sigma4 domains of RNA polymerase sigma factors"/>
    <property type="match status" value="1"/>
</dbReference>
<dbReference type="InterPro" id="IPR007627">
    <property type="entry name" value="RNA_pol_sigma70_r2"/>
</dbReference>
<dbReference type="NCBIfam" id="TIGR02937">
    <property type="entry name" value="sigma70-ECF"/>
    <property type="match status" value="1"/>
</dbReference>
<evidence type="ECO:0000256" key="2">
    <source>
        <dbReference type="ARBA" id="ARBA00023015"/>
    </source>
</evidence>
<organism evidence="7 8">
    <name type="scientific">Pelagibacterium lentulum</name>
    <dbReference type="NCBI Taxonomy" id="2029865"/>
    <lineage>
        <taxon>Bacteria</taxon>
        <taxon>Pseudomonadati</taxon>
        <taxon>Pseudomonadota</taxon>
        <taxon>Alphaproteobacteria</taxon>
        <taxon>Hyphomicrobiales</taxon>
        <taxon>Devosiaceae</taxon>
        <taxon>Pelagibacterium</taxon>
    </lineage>
</organism>
<dbReference type="OrthoDB" id="9784272at2"/>
<feature type="domain" description="RNA polymerase sigma factor 70 region 4 type 2" evidence="6">
    <location>
        <begin position="120"/>
        <end position="171"/>
    </location>
</feature>
<dbReference type="GO" id="GO:0000428">
    <property type="term" value="C:DNA-directed RNA polymerase complex"/>
    <property type="evidence" value="ECO:0007669"/>
    <property type="project" value="UniProtKB-KW"/>
</dbReference>
<evidence type="ECO:0000256" key="1">
    <source>
        <dbReference type="ARBA" id="ARBA00010641"/>
    </source>
</evidence>
<dbReference type="AlphaFoldDB" id="A0A916R6V8"/>
<dbReference type="SUPFAM" id="SSF88946">
    <property type="entry name" value="Sigma2 domain of RNA polymerase sigma factors"/>
    <property type="match status" value="1"/>
</dbReference>
<dbReference type="RefSeq" id="WP_127073642.1">
    <property type="nucleotide sequence ID" value="NZ_BMKB01000001.1"/>
</dbReference>
<dbReference type="Pfam" id="PF04542">
    <property type="entry name" value="Sigma70_r2"/>
    <property type="match status" value="1"/>
</dbReference>
<evidence type="ECO:0000259" key="5">
    <source>
        <dbReference type="Pfam" id="PF04542"/>
    </source>
</evidence>
<keyword evidence="8" id="KW-1185">Reference proteome</keyword>
<comment type="caution">
    <text evidence="7">The sequence shown here is derived from an EMBL/GenBank/DDBJ whole genome shotgun (WGS) entry which is preliminary data.</text>
</comment>
<dbReference type="InterPro" id="IPR013249">
    <property type="entry name" value="RNA_pol_sigma70_r4_t2"/>
</dbReference>
<accession>A0A916R6V8</accession>
<evidence type="ECO:0000313" key="7">
    <source>
        <dbReference type="EMBL" id="GGA40088.1"/>
    </source>
</evidence>
<dbReference type="InterPro" id="IPR036388">
    <property type="entry name" value="WH-like_DNA-bd_sf"/>
</dbReference>
<keyword evidence="4" id="KW-0804">Transcription</keyword>
<gene>
    <name evidence="7" type="ORF">GCM10011499_06970</name>
</gene>
<dbReference type="GO" id="GO:0006352">
    <property type="term" value="P:DNA-templated transcription initiation"/>
    <property type="evidence" value="ECO:0007669"/>
    <property type="project" value="InterPro"/>
</dbReference>
<dbReference type="EMBL" id="BMKB01000001">
    <property type="protein sequence ID" value="GGA40088.1"/>
    <property type="molecule type" value="Genomic_DNA"/>
</dbReference>
<evidence type="ECO:0000313" key="8">
    <source>
        <dbReference type="Proteomes" id="UP000596977"/>
    </source>
</evidence>
<dbReference type="InterPro" id="IPR013325">
    <property type="entry name" value="RNA_pol_sigma_r2"/>
</dbReference>
<dbReference type="InterPro" id="IPR014284">
    <property type="entry name" value="RNA_pol_sigma-70_dom"/>
</dbReference>
<keyword evidence="3" id="KW-0731">Sigma factor</keyword>
<dbReference type="InterPro" id="IPR039425">
    <property type="entry name" value="RNA_pol_sigma-70-like"/>
</dbReference>
<protein>
    <submittedName>
        <fullName evidence="7">DNA-directed RNA polymerase sigma-70 factor</fullName>
    </submittedName>
</protein>